<reference evidence="2" key="1">
    <citation type="submission" date="2021-01" db="EMBL/GenBank/DDBJ databases">
        <title>Modified the classification status of verrucomicrobia.</title>
        <authorList>
            <person name="Feng X."/>
        </authorList>
    </citation>
    <scope>NUCLEOTIDE SEQUENCE</scope>
    <source>
        <strain evidence="2">KCTC 22041</strain>
    </source>
</reference>
<evidence type="ECO:0000259" key="1">
    <source>
        <dbReference type="Pfam" id="PF00561"/>
    </source>
</evidence>
<dbReference type="Gene3D" id="3.40.50.1820">
    <property type="entry name" value="alpha/beta hydrolase"/>
    <property type="match status" value="1"/>
</dbReference>
<name>A0A934S772_9BACT</name>
<dbReference type="PANTHER" id="PTHR43433">
    <property type="entry name" value="HYDROLASE, ALPHA/BETA FOLD FAMILY PROTEIN"/>
    <property type="match status" value="1"/>
</dbReference>
<dbReference type="Pfam" id="PF00561">
    <property type="entry name" value="Abhydrolase_1"/>
    <property type="match status" value="1"/>
</dbReference>
<dbReference type="RefSeq" id="WP_200269780.1">
    <property type="nucleotide sequence ID" value="NZ_JAENIJ010000011.1"/>
</dbReference>
<sequence>MTESSGSLSYMRALPPLSGPSFWHSKSGLKIAWNEFGDPAASGGTLMFYHGWPSSRVQGRVLHHLAAERGIRLIAMDRPGIGQSTLVPSRKLKDWGNLVEEFADALGIDRFAQLAVSGGGPYVLPVAMQIPERVAGSAVLCGAVPLGPGFSHLGLHPAYRLLIPLRKMPSLVFNPGLRFGNAITRLPVTIPPLSWMIRTLPRADRRILLENPDIVPILTASFRDAIHQGWRGIRSDAEIYLQNWQLDWPALQSEIRYWHGAQDRNIPLGLVRKMVALLPNAILNEELHEGHFSIALNRAPQAMDYLAQCLRRPSPREQLCETR</sequence>
<dbReference type="EMBL" id="JAENIJ010000011">
    <property type="protein sequence ID" value="MBK1882540.1"/>
    <property type="molecule type" value="Genomic_DNA"/>
</dbReference>
<dbReference type="Proteomes" id="UP000603141">
    <property type="component" value="Unassembled WGS sequence"/>
</dbReference>
<proteinExistence type="predicted"/>
<dbReference type="InterPro" id="IPR000073">
    <property type="entry name" value="AB_hydrolase_1"/>
</dbReference>
<evidence type="ECO:0000313" key="3">
    <source>
        <dbReference type="Proteomes" id="UP000603141"/>
    </source>
</evidence>
<dbReference type="InterPro" id="IPR029058">
    <property type="entry name" value="AB_hydrolase_fold"/>
</dbReference>
<keyword evidence="3" id="KW-1185">Reference proteome</keyword>
<dbReference type="SUPFAM" id="SSF53474">
    <property type="entry name" value="alpha/beta-Hydrolases"/>
    <property type="match status" value="1"/>
</dbReference>
<dbReference type="PANTHER" id="PTHR43433:SF10">
    <property type="entry name" value="AB HYDROLASE-1 DOMAIN-CONTAINING PROTEIN"/>
    <property type="match status" value="1"/>
</dbReference>
<organism evidence="2 3">
    <name type="scientific">Luteolibacter pohnpeiensis</name>
    <dbReference type="NCBI Taxonomy" id="454153"/>
    <lineage>
        <taxon>Bacteria</taxon>
        <taxon>Pseudomonadati</taxon>
        <taxon>Verrucomicrobiota</taxon>
        <taxon>Verrucomicrobiia</taxon>
        <taxon>Verrucomicrobiales</taxon>
        <taxon>Verrucomicrobiaceae</taxon>
        <taxon>Luteolibacter</taxon>
    </lineage>
</organism>
<protein>
    <submittedName>
        <fullName evidence="2">Alpha/beta hydrolase</fullName>
    </submittedName>
</protein>
<gene>
    <name evidence="2" type="ORF">JIN85_08940</name>
</gene>
<dbReference type="InterPro" id="IPR050471">
    <property type="entry name" value="AB_hydrolase"/>
</dbReference>
<comment type="caution">
    <text evidence="2">The sequence shown here is derived from an EMBL/GenBank/DDBJ whole genome shotgun (WGS) entry which is preliminary data.</text>
</comment>
<dbReference type="AlphaFoldDB" id="A0A934S772"/>
<dbReference type="GO" id="GO:0016787">
    <property type="term" value="F:hydrolase activity"/>
    <property type="evidence" value="ECO:0007669"/>
    <property type="project" value="UniProtKB-KW"/>
</dbReference>
<keyword evidence="2" id="KW-0378">Hydrolase</keyword>
<accession>A0A934S772</accession>
<feature type="domain" description="AB hydrolase-1" evidence="1">
    <location>
        <begin position="45"/>
        <end position="146"/>
    </location>
</feature>
<evidence type="ECO:0000313" key="2">
    <source>
        <dbReference type="EMBL" id="MBK1882540.1"/>
    </source>
</evidence>